<dbReference type="AlphaFoldDB" id="A0A7K2INV2"/>
<dbReference type="EMBL" id="WWHY01000001">
    <property type="protein sequence ID" value="MYR31454.1"/>
    <property type="molecule type" value="Genomic_DNA"/>
</dbReference>
<dbReference type="InterPro" id="IPR016273">
    <property type="entry name" value="Emycin_Estase_proteobac"/>
</dbReference>
<organism evidence="1 2">
    <name type="scientific">Nocardiopsis alba</name>
    <dbReference type="NCBI Taxonomy" id="53437"/>
    <lineage>
        <taxon>Bacteria</taxon>
        <taxon>Bacillati</taxon>
        <taxon>Actinomycetota</taxon>
        <taxon>Actinomycetes</taxon>
        <taxon>Streptosporangiales</taxon>
        <taxon>Nocardiopsidaceae</taxon>
        <taxon>Nocardiopsis</taxon>
    </lineage>
</organism>
<evidence type="ECO:0000313" key="1">
    <source>
        <dbReference type="EMBL" id="MYR31454.1"/>
    </source>
</evidence>
<dbReference type="InterPro" id="IPR052036">
    <property type="entry name" value="Hydrolase/PRTase-associated"/>
</dbReference>
<dbReference type="InterPro" id="IPR007815">
    <property type="entry name" value="Emycin_Estase"/>
</dbReference>
<accession>A0A7K2INV2</accession>
<comment type="caution">
    <text evidence="1">The sequence shown here is derived from an EMBL/GenBank/DDBJ whole genome shotgun (WGS) entry which is preliminary data.</text>
</comment>
<proteinExistence type="predicted"/>
<dbReference type="PIRSF" id="PIRSF000880">
    <property type="entry name" value="Eryth_est"/>
    <property type="match status" value="1"/>
</dbReference>
<sequence>MTPTSPFSSWARDHFTPLTHLDPDAPLDDLEPLRGLIGDARVVAVGENSHFIEEFSAVRRRVLRFLVERCGFTVLAFEYGFAEGHVLDSWARGEGTEEDLTDHLASAVPVGVDASLRWVREHNRRAERPVGFAGVDVPAAGGSLLPALSLVAGYLRRVDPEFLPEVEEAMRIASSFAGPSAAAAAPRWERLDPAERNALGALLSRLAIRFRSVEPLYVSRGGRRDYDVALRTLEVAAHTDYSFRAMADLFAGRGRTADVSARDHAMAASLLWHLERGGAETRIVLAAHNAHILKSPVLFDGRLTGFPMGHYLHDALGGDYFSLALTGVSGNTADMVPEETAPFGFTVHDTELGAPEPGSVEAVFADGDLGPGLVDLRPRRSSLDGSEPDRTRLQSSYLHVPVVDAFDAVLNTETSTVTAEVLG</sequence>
<dbReference type="Proteomes" id="UP000467124">
    <property type="component" value="Unassembled WGS sequence"/>
</dbReference>
<dbReference type="RefSeq" id="WP_161110290.1">
    <property type="nucleotide sequence ID" value="NZ_WWHY01000001.1"/>
</dbReference>
<dbReference type="GO" id="GO:0046677">
    <property type="term" value="P:response to antibiotic"/>
    <property type="evidence" value="ECO:0007669"/>
    <property type="project" value="InterPro"/>
</dbReference>
<dbReference type="PANTHER" id="PTHR31299">
    <property type="entry name" value="ESTERASE, PUTATIVE (AFU_ORTHOLOGUE AFUA_1G05850)-RELATED"/>
    <property type="match status" value="1"/>
</dbReference>
<dbReference type="PANTHER" id="PTHR31299:SF0">
    <property type="entry name" value="ESTERASE, PUTATIVE (AFU_ORTHOLOGUE AFUA_1G05850)-RELATED"/>
    <property type="match status" value="1"/>
</dbReference>
<dbReference type="Pfam" id="PF05139">
    <property type="entry name" value="Erythro_esteras"/>
    <property type="match status" value="1"/>
</dbReference>
<reference evidence="1 2" key="1">
    <citation type="journal article" date="2019" name="Nat. Commun.">
        <title>The antimicrobial potential of Streptomyces from insect microbiomes.</title>
        <authorList>
            <person name="Chevrette M.G."/>
            <person name="Carlson C.M."/>
            <person name="Ortega H.E."/>
            <person name="Thomas C."/>
            <person name="Ananiev G.E."/>
            <person name="Barns K.J."/>
            <person name="Book A.J."/>
            <person name="Cagnazzo J."/>
            <person name="Carlos C."/>
            <person name="Flanigan W."/>
            <person name="Grubbs K.J."/>
            <person name="Horn H.A."/>
            <person name="Hoffmann F.M."/>
            <person name="Klassen J.L."/>
            <person name="Knack J.J."/>
            <person name="Lewin G.R."/>
            <person name="McDonald B.R."/>
            <person name="Muller L."/>
            <person name="Melo W.G.P."/>
            <person name="Pinto-Tomas A.A."/>
            <person name="Schmitz A."/>
            <person name="Wendt-Pienkowski E."/>
            <person name="Wildman S."/>
            <person name="Zhao M."/>
            <person name="Zhang F."/>
            <person name="Bugni T.S."/>
            <person name="Andes D.R."/>
            <person name="Pupo M.T."/>
            <person name="Currie C.R."/>
        </authorList>
    </citation>
    <scope>NUCLEOTIDE SEQUENCE [LARGE SCALE GENOMIC DNA]</scope>
    <source>
        <strain evidence="1 2">SID5840</strain>
    </source>
</reference>
<dbReference type="CDD" id="cd14728">
    <property type="entry name" value="Ere-like"/>
    <property type="match status" value="1"/>
</dbReference>
<dbReference type="SUPFAM" id="SSF159501">
    <property type="entry name" value="EreA/ChaN-like"/>
    <property type="match status" value="1"/>
</dbReference>
<dbReference type="Gene3D" id="1.20.1440.30">
    <property type="entry name" value="Biosynthetic Protein domain"/>
    <property type="match status" value="1"/>
</dbReference>
<evidence type="ECO:0000313" key="2">
    <source>
        <dbReference type="Proteomes" id="UP000467124"/>
    </source>
</evidence>
<gene>
    <name evidence="1" type="ORF">GTW20_04030</name>
</gene>
<dbReference type="Gene3D" id="3.30.1870.10">
    <property type="entry name" value="EreA-like, domain 2"/>
    <property type="match status" value="1"/>
</dbReference>
<protein>
    <submittedName>
        <fullName evidence="1">Erythromycin esterase family protein</fullName>
    </submittedName>
</protein>
<name>A0A7K2INV2_9ACTN</name>
<dbReference type="Gene3D" id="3.40.1660.10">
    <property type="entry name" value="EreA-like (biosynthetic domain)"/>
    <property type="match status" value="1"/>
</dbReference>